<accession>A0A448WVQ1</accession>
<organism evidence="2 3">
    <name type="scientific">Protopolystoma xenopodis</name>
    <dbReference type="NCBI Taxonomy" id="117903"/>
    <lineage>
        <taxon>Eukaryota</taxon>
        <taxon>Metazoa</taxon>
        <taxon>Spiralia</taxon>
        <taxon>Lophotrochozoa</taxon>
        <taxon>Platyhelminthes</taxon>
        <taxon>Monogenea</taxon>
        <taxon>Polyopisthocotylea</taxon>
        <taxon>Polystomatidea</taxon>
        <taxon>Polystomatidae</taxon>
        <taxon>Protopolystoma</taxon>
    </lineage>
</organism>
<reference evidence="2" key="1">
    <citation type="submission" date="2018-11" db="EMBL/GenBank/DDBJ databases">
        <authorList>
            <consortium name="Pathogen Informatics"/>
        </authorList>
    </citation>
    <scope>NUCLEOTIDE SEQUENCE</scope>
</reference>
<feature type="region of interest" description="Disordered" evidence="1">
    <location>
        <begin position="1"/>
        <end position="40"/>
    </location>
</feature>
<evidence type="ECO:0000313" key="2">
    <source>
        <dbReference type="EMBL" id="VEL21327.1"/>
    </source>
</evidence>
<protein>
    <submittedName>
        <fullName evidence="2">Uncharacterized protein</fullName>
    </submittedName>
</protein>
<evidence type="ECO:0000256" key="1">
    <source>
        <dbReference type="SAM" id="MobiDB-lite"/>
    </source>
</evidence>
<dbReference type="AlphaFoldDB" id="A0A448WVQ1"/>
<evidence type="ECO:0000313" key="3">
    <source>
        <dbReference type="Proteomes" id="UP000784294"/>
    </source>
</evidence>
<sequence length="141" mass="15315">MGGLTPRMQVGQKAVTADIPRTTPRPRCKNPGQRVNCPSRRAESARPIAALESAQTVPAHQTSLVLEENGQDAKCAQLNGSASCLKLSIPQLQHQPLGFATYSRRQEDIVEFTDCQSCHDIFHFANIPPSGAVSDSYNLSK</sequence>
<gene>
    <name evidence="2" type="ORF">PXEA_LOCUS14767</name>
</gene>
<dbReference type="Proteomes" id="UP000784294">
    <property type="component" value="Unassembled WGS sequence"/>
</dbReference>
<proteinExistence type="predicted"/>
<dbReference type="EMBL" id="CAAALY010050706">
    <property type="protein sequence ID" value="VEL21327.1"/>
    <property type="molecule type" value="Genomic_DNA"/>
</dbReference>
<keyword evidence="3" id="KW-1185">Reference proteome</keyword>
<name>A0A448WVQ1_9PLAT</name>
<comment type="caution">
    <text evidence="2">The sequence shown here is derived from an EMBL/GenBank/DDBJ whole genome shotgun (WGS) entry which is preliminary data.</text>
</comment>